<keyword evidence="1" id="KW-0472">Membrane</keyword>
<comment type="caution">
    <text evidence="3">The sequence shown here is derived from an EMBL/GenBank/DDBJ whole genome shotgun (WGS) entry which is preliminary data.</text>
</comment>
<dbReference type="Pfam" id="PF13464">
    <property type="entry name" value="RodZ_C"/>
    <property type="match status" value="1"/>
</dbReference>
<dbReference type="Pfam" id="PF13413">
    <property type="entry name" value="HTH_25"/>
    <property type="match status" value="1"/>
</dbReference>
<feature type="transmembrane region" description="Helical" evidence="1">
    <location>
        <begin position="126"/>
        <end position="147"/>
    </location>
</feature>
<keyword evidence="4" id="KW-1185">Reference proteome</keyword>
<keyword evidence="1" id="KW-1133">Transmembrane helix</keyword>
<accession>A0ABT2Y8Z8</accession>
<name>A0ABT2Y8Z8_9BURK</name>
<keyword evidence="1" id="KW-0812">Transmembrane</keyword>
<evidence type="ECO:0000313" key="3">
    <source>
        <dbReference type="EMBL" id="MCV2366775.1"/>
    </source>
</evidence>
<proteinExistence type="predicted"/>
<gene>
    <name evidence="3" type="ORF">LNV07_01530</name>
</gene>
<dbReference type="InterPro" id="IPR050400">
    <property type="entry name" value="Bact_Cytoskel_RodZ"/>
</dbReference>
<dbReference type="PANTHER" id="PTHR34475">
    <property type="match status" value="1"/>
</dbReference>
<dbReference type="Proteomes" id="UP001209701">
    <property type="component" value="Unassembled WGS sequence"/>
</dbReference>
<evidence type="ECO:0000259" key="2">
    <source>
        <dbReference type="SMART" id="SM00530"/>
    </source>
</evidence>
<organism evidence="3 4">
    <name type="scientific">Roseateles oligotrophus</name>
    <dbReference type="NCBI Taxonomy" id="1769250"/>
    <lineage>
        <taxon>Bacteria</taxon>
        <taxon>Pseudomonadati</taxon>
        <taxon>Pseudomonadota</taxon>
        <taxon>Betaproteobacteria</taxon>
        <taxon>Burkholderiales</taxon>
        <taxon>Sphaerotilaceae</taxon>
        <taxon>Roseateles</taxon>
    </lineage>
</organism>
<dbReference type="PANTHER" id="PTHR34475:SF1">
    <property type="entry name" value="CYTOSKELETON PROTEIN RODZ"/>
    <property type="match status" value="1"/>
</dbReference>
<dbReference type="InterPro" id="IPR001387">
    <property type="entry name" value="Cro/C1-type_HTH"/>
</dbReference>
<dbReference type="InterPro" id="IPR010982">
    <property type="entry name" value="Lambda_DNA-bd_dom_sf"/>
</dbReference>
<protein>
    <submittedName>
        <fullName evidence="3">DUF4115 domain-containing protein</fullName>
    </submittedName>
</protein>
<dbReference type="SMART" id="SM00530">
    <property type="entry name" value="HTH_XRE"/>
    <property type="match status" value="1"/>
</dbReference>
<dbReference type="SUPFAM" id="SSF47413">
    <property type="entry name" value="lambda repressor-like DNA-binding domains"/>
    <property type="match status" value="1"/>
</dbReference>
<dbReference type="Gene3D" id="1.10.260.40">
    <property type="entry name" value="lambda repressor-like DNA-binding domains"/>
    <property type="match status" value="1"/>
</dbReference>
<dbReference type="EMBL" id="JAJIRN010000001">
    <property type="protein sequence ID" value="MCV2366775.1"/>
    <property type="molecule type" value="Genomic_DNA"/>
</dbReference>
<evidence type="ECO:0000256" key="1">
    <source>
        <dbReference type="SAM" id="Phobius"/>
    </source>
</evidence>
<evidence type="ECO:0000313" key="4">
    <source>
        <dbReference type="Proteomes" id="UP001209701"/>
    </source>
</evidence>
<dbReference type="InterPro" id="IPR025194">
    <property type="entry name" value="RodZ-like_C"/>
</dbReference>
<reference evidence="3 4" key="1">
    <citation type="submission" date="2021-11" db="EMBL/GenBank/DDBJ databases">
        <authorList>
            <person name="Liang Q."/>
            <person name="Mou H."/>
            <person name="Liu Z."/>
        </authorList>
    </citation>
    <scope>NUCLEOTIDE SEQUENCE [LARGE SCALE GENOMIC DNA]</scope>
    <source>
        <strain evidence="3 4">CHU3</strain>
    </source>
</reference>
<feature type="domain" description="HTH cro/C1-type" evidence="2">
    <location>
        <begin position="24"/>
        <end position="80"/>
    </location>
</feature>
<dbReference type="RefSeq" id="WP_263569403.1">
    <property type="nucleotide sequence ID" value="NZ_JAJIRN010000001.1"/>
</dbReference>
<sequence>MSSDLSEAPPLLLTPAPHSSAGAMLRELRMKQGLHIGAMAAMLKVPQAKLEALESDRWDELPDATFARALAKAMCRVLKVDAAAVLALLPRSNEPELMVSRGLNQPYREHDGRSEGLSLAVLRRPLVWGSLLLLLGAAAIYLMPAGWVDRLGQAQPKAPEAVSVPLPGPAVVEPTLIEPTASASAPAVALEEKVAIVVPAAASSASAVRGVSALNSILASVPAASAPVAGAPPAGAVPLAVKASAETWVEVVDARGQVLLSKTLRAGEEQALAGLPPLKVKVGNVAGTEMHLRGSKVDLAGQAQNNVARIELN</sequence>